<feature type="region of interest" description="Disordered" evidence="1">
    <location>
        <begin position="106"/>
        <end position="127"/>
    </location>
</feature>
<dbReference type="PANTHER" id="PTHR21301:SF10">
    <property type="entry name" value="REVERSE TRANSCRIPTASE DOMAIN-CONTAINING PROTEIN"/>
    <property type="match status" value="1"/>
</dbReference>
<comment type="caution">
    <text evidence="3">The sequence shown here is derived from an EMBL/GenBank/DDBJ whole genome shotgun (WGS) entry which is preliminary data.</text>
</comment>
<protein>
    <recommendedName>
        <fullName evidence="2">Helix-turn-helix domain-containing protein</fullName>
    </recommendedName>
</protein>
<feature type="region of interest" description="Disordered" evidence="1">
    <location>
        <begin position="15"/>
        <end position="41"/>
    </location>
</feature>
<dbReference type="EMBL" id="CAJNYU010000042">
    <property type="protein sequence ID" value="CAF3325669.1"/>
    <property type="molecule type" value="Genomic_DNA"/>
</dbReference>
<dbReference type="AlphaFoldDB" id="A0A817U433"/>
<feature type="domain" description="Helix-turn-helix" evidence="2">
    <location>
        <begin position="870"/>
        <end position="929"/>
    </location>
</feature>
<evidence type="ECO:0000259" key="2">
    <source>
        <dbReference type="Pfam" id="PF26215"/>
    </source>
</evidence>
<reference evidence="3" key="1">
    <citation type="submission" date="2021-02" db="EMBL/GenBank/DDBJ databases">
        <authorList>
            <person name="Nowell W R."/>
        </authorList>
    </citation>
    <scope>NUCLEOTIDE SEQUENCE</scope>
</reference>
<gene>
    <name evidence="3" type="ORF">FME351_LOCUS1869</name>
</gene>
<dbReference type="Proteomes" id="UP000663869">
    <property type="component" value="Unassembled WGS sequence"/>
</dbReference>
<feature type="compositionally biased region" description="Basic residues" evidence="1">
    <location>
        <begin position="26"/>
        <end position="41"/>
    </location>
</feature>
<evidence type="ECO:0000256" key="1">
    <source>
        <dbReference type="SAM" id="MobiDB-lite"/>
    </source>
</evidence>
<dbReference type="InterPro" id="IPR058912">
    <property type="entry name" value="HTH_animal"/>
</dbReference>
<accession>A0A817U433</accession>
<sequence>MDKDCNHRVLKTINENKSSDQPVQEKKRRRKCHGNRKVQRFRKKCRARGMKPHNIERKIKKRFGDSRTNQPTSIINNNDSIDHRPKTIITLKQNIKKTSIKRKREPVRSLSQFSISQPEPKKVKKKQNIIQTSVPNPDKVYRVAFYLKRSPRLFIQALGRQLNHPLKTKAEHKFIYSRLKLLDLQFCLNIHQSLWQSYFDIGYEQHQWPDHLYKITKTNEPQSCQKFIQDYLTHIQQQLEQCGTQLNLQASTCPEKLTMTLLDHHLKEYICSQQKRFTHKIHHQLKRFKDELHEKRLHRILFNNNLTSHQKESINRLIHLRETELQIRKELLLLEQRILSKLLPVSFDQLDTLIAPDFYTPALEDQYSLNYKLKRSKILQETKRTWLDILMESYDVKMKECNRQYQEELTQLELTQLELDISNHQHHHHDARVLFRTVQAYIKHRTIQIKKDTFQQMNSFHGKLSRHRQRSKKAKQTIGVSPEVILNVNDHTLAVIGHEYLSRNGNYIRPNRTALRSYKERVKIVQEQHKIMVNRTSSGLPEKSCINAGSNIFKQFSERLLACLMFELIRRKLKKNQLLLRETDKGGNLYVAHLNEFEEKAADYRLKTGAYEELSSSPIEEILSKVTRLLNDLHAKPNQISSQQYKKMIPSRLTVELAYMYYNPKTHKNPITLRPIMNTIHAATTGISRFLDQSMRPLFDIHAQPRPIIDGGHLLRQLEQYVQFLLEYHYEKVQGISIKVILQLADLVLKETAFVDGNKFYRQIIGGAMGSPFTLTLANIFMWKWEKNAICGAIGPYEIYGRYIDDIFFTFNEPKTKIEAVIKKANDFHPNIKLEANIGSCVSFLDLLINNKNGILSTSVHHKTAAEPCVVPFISDHPRHVFSNIIQAALLRAVRYSSTFDIFEKERRAIRLMLLYNGYPSRYIDTHFRKFFGRSISKSSMLPFITNENEFLVMRNTLLPKLNVKERETQHRIAAVPFNEETDNHNTEEKTARIPTILKQKKPNKFKQAFFLHYTHEQRLHTLKRDIHKLYSEIFHDTIATDLRLILGHRNHRNTRHELVQKRPHQTMLKPTPLLNTIKKKPERRIVN</sequence>
<dbReference type="PANTHER" id="PTHR21301">
    <property type="entry name" value="REVERSE TRANSCRIPTASE"/>
    <property type="match status" value="1"/>
</dbReference>
<evidence type="ECO:0000313" key="4">
    <source>
        <dbReference type="Proteomes" id="UP000663869"/>
    </source>
</evidence>
<dbReference type="Pfam" id="PF26215">
    <property type="entry name" value="HTH_animal"/>
    <property type="match status" value="1"/>
</dbReference>
<name>A0A817U433_9BILA</name>
<evidence type="ECO:0000313" key="3">
    <source>
        <dbReference type="EMBL" id="CAF3325669.1"/>
    </source>
</evidence>
<organism evidence="3 4">
    <name type="scientific">Rotaria socialis</name>
    <dbReference type="NCBI Taxonomy" id="392032"/>
    <lineage>
        <taxon>Eukaryota</taxon>
        <taxon>Metazoa</taxon>
        <taxon>Spiralia</taxon>
        <taxon>Gnathifera</taxon>
        <taxon>Rotifera</taxon>
        <taxon>Eurotatoria</taxon>
        <taxon>Bdelloidea</taxon>
        <taxon>Philodinida</taxon>
        <taxon>Philodinidae</taxon>
        <taxon>Rotaria</taxon>
    </lineage>
</organism>
<proteinExistence type="predicted"/>